<dbReference type="GO" id="GO:0016887">
    <property type="term" value="F:ATP hydrolysis activity"/>
    <property type="evidence" value="ECO:0007669"/>
    <property type="project" value="InterPro"/>
</dbReference>
<evidence type="ECO:0000256" key="2">
    <source>
        <dbReference type="ARBA" id="ARBA00022741"/>
    </source>
</evidence>
<dbReference type="InterPro" id="IPR050093">
    <property type="entry name" value="ABC_SmlMolc_Importer"/>
</dbReference>
<dbReference type="Gene3D" id="2.40.50.100">
    <property type="match status" value="1"/>
</dbReference>
<dbReference type="Pfam" id="PF08402">
    <property type="entry name" value="TOBE_2"/>
    <property type="match status" value="1"/>
</dbReference>
<evidence type="ECO:0000313" key="7">
    <source>
        <dbReference type="Proteomes" id="UP000460221"/>
    </source>
</evidence>
<dbReference type="Proteomes" id="UP000460221">
    <property type="component" value="Unassembled WGS sequence"/>
</dbReference>
<keyword evidence="7" id="KW-1185">Reference proteome</keyword>
<proteinExistence type="predicted"/>
<dbReference type="EMBL" id="WLYK01000005">
    <property type="protein sequence ID" value="MTD15216.1"/>
    <property type="molecule type" value="Genomic_DNA"/>
</dbReference>
<evidence type="ECO:0000256" key="1">
    <source>
        <dbReference type="ARBA" id="ARBA00022448"/>
    </source>
</evidence>
<dbReference type="Gene3D" id="3.40.50.300">
    <property type="entry name" value="P-loop containing nucleotide triphosphate hydrolases"/>
    <property type="match status" value="1"/>
</dbReference>
<dbReference type="PANTHER" id="PTHR42781">
    <property type="entry name" value="SPERMIDINE/PUTRESCINE IMPORT ATP-BINDING PROTEIN POTA"/>
    <property type="match status" value="1"/>
</dbReference>
<dbReference type="InterPro" id="IPR003439">
    <property type="entry name" value="ABC_transporter-like_ATP-bd"/>
</dbReference>
<keyword evidence="1" id="KW-0813">Transport</keyword>
<dbReference type="Pfam" id="PF00005">
    <property type="entry name" value="ABC_tran"/>
    <property type="match status" value="1"/>
</dbReference>
<dbReference type="InterPro" id="IPR027417">
    <property type="entry name" value="P-loop_NTPase"/>
</dbReference>
<dbReference type="InterPro" id="IPR013611">
    <property type="entry name" value="Transp-assoc_OB_typ2"/>
</dbReference>
<gene>
    <name evidence="6" type="ORF">GIS00_14835</name>
</gene>
<name>A0A7K1FM82_9ACTN</name>
<dbReference type="SUPFAM" id="SSF52540">
    <property type="entry name" value="P-loop containing nucleoside triphosphate hydrolases"/>
    <property type="match status" value="1"/>
</dbReference>
<dbReference type="GO" id="GO:0043190">
    <property type="term" value="C:ATP-binding cassette (ABC) transporter complex"/>
    <property type="evidence" value="ECO:0007669"/>
    <property type="project" value="InterPro"/>
</dbReference>
<dbReference type="GO" id="GO:0015418">
    <property type="term" value="F:ABC-type quaternary ammonium compound transporting activity"/>
    <property type="evidence" value="ECO:0007669"/>
    <property type="project" value="UniProtKB-EC"/>
</dbReference>
<accession>A0A7K1FM82</accession>
<evidence type="ECO:0000256" key="3">
    <source>
        <dbReference type="ARBA" id="ARBA00022840"/>
    </source>
</evidence>
<sequence length="356" mass="37798">MTVVTDTAIASIDHVSKTYPGASVPAVDDVTLDLRPGEFFSLLGPSGCGKSTLLRIVGGFEKQSAGTVVIAGQDMGTRPANRRPTNMVFQHLGLFPHLTVTENVAFGLRIAKTGTAERKRIVGEALEMVELHGFDDRKPAQLSGGQQQRVAIARALVNRPAVLLLDEPLAALDLKLRQQMHEVLKDLQRTSDTTFLFVTHDQSEAMVLSDRLGVMQDGKLCQVGTAEQLYRSPDNLFVANFVGDANIITAQVDAGAAMVDGVRVAASGSRSGTALMVRPEDVVLTPTGEIDSGAAGPGLPATVTGATYLGTNIRYELLTEGARVLRAVRPPSARRLAIGDQVTAGWHPDDAVVLAS</sequence>
<organism evidence="6 7">
    <name type="scientific">Nakamurella alba</name>
    <dbReference type="NCBI Taxonomy" id="2665158"/>
    <lineage>
        <taxon>Bacteria</taxon>
        <taxon>Bacillati</taxon>
        <taxon>Actinomycetota</taxon>
        <taxon>Actinomycetes</taxon>
        <taxon>Nakamurellales</taxon>
        <taxon>Nakamurellaceae</taxon>
        <taxon>Nakamurella</taxon>
    </lineage>
</organism>
<dbReference type="SUPFAM" id="SSF50331">
    <property type="entry name" value="MOP-like"/>
    <property type="match status" value="1"/>
</dbReference>
<dbReference type="InterPro" id="IPR003593">
    <property type="entry name" value="AAA+_ATPase"/>
</dbReference>
<evidence type="ECO:0000313" key="6">
    <source>
        <dbReference type="EMBL" id="MTD15216.1"/>
    </source>
</evidence>
<dbReference type="PANTHER" id="PTHR42781:SF4">
    <property type="entry name" value="SPERMIDINE_PUTRESCINE IMPORT ATP-BINDING PROTEIN POTA"/>
    <property type="match status" value="1"/>
</dbReference>
<keyword evidence="3 6" id="KW-0067">ATP-binding</keyword>
<dbReference type="PROSITE" id="PS50893">
    <property type="entry name" value="ABC_TRANSPORTER_2"/>
    <property type="match status" value="1"/>
</dbReference>
<dbReference type="GO" id="GO:0005524">
    <property type="term" value="F:ATP binding"/>
    <property type="evidence" value="ECO:0007669"/>
    <property type="project" value="UniProtKB-KW"/>
</dbReference>
<dbReference type="InterPro" id="IPR008995">
    <property type="entry name" value="Mo/tungstate-bd_C_term_dom"/>
</dbReference>
<dbReference type="AlphaFoldDB" id="A0A7K1FM82"/>
<reference evidence="6 7" key="1">
    <citation type="submission" date="2019-11" db="EMBL/GenBank/DDBJ databases">
        <authorList>
            <person name="Jiang L.-Q."/>
        </authorList>
    </citation>
    <scope>NUCLEOTIDE SEQUENCE [LARGE SCALE GENOMIC DNA]</scope>
    <source>
        <strain evidence="6 7">YIM 132087</strain>
    </source>
</reference>
<keyword evidence="2" id="KW-0547">Nucleotide-binding</keyword>
<dbReference type="InterPro" id="IPR017871">
    <property type="entry name" value="ABC_transporter-like_CS"/>
</dbReference>
<dbReference type="FunFam" id="3.40.50.300:FF:000425">
    <property type="entry name" value="Probable ABC transporter, ATP-binding subunit"/>
    <property type="match status" value="1"/>
</dbReference>
<evidence type="ECO:0000259" key="5">
    <source>
        <dbReference type="PROSITE" id="PS50893"/>
    </source>
</evidence>
<evidence type="ECO:0000256" key="4">
    <source>
        <dbReference type="ARBA" id="ARBA00066388"/>
    </source>
</evidence>
<dbReference type="EC" id="7.6.2.9" evidence="4"/>
<comment type="caution">
    <text evidence="6">The sequence shown here is derived from an EMBL/GenBank/DDBJ whole genome shotgun (WGS) entry which is preliminary data.</text>
</comment>
<dbReference type="PROSITE" id="PS00211">
    <property type="entry name" value="ABC_TRANSPORTER_1"/>
    <property type="match status" value="1"/>
</dbReference>
<feature type="domain" description="ABC transporter" evidence="5">
    <location>
        <begin position="10"/>
        <end position="242"/>
    </location>
</feature>
<dbReference type="SMART" id="SM00382">
    <property type="entry name" value="AAA"/>
    <property type="match status" value="1"/>
</dbReference>
<protein>
    <recommendedName>
        <fullName evidence="4">ABC-type quaternary amine transporter</fullName>
        <ecNumber evidence="4">7.6.2.9</ecNumber>
    </recommendedName>
</protein>
<dbReference type="RefSeq" id="WP_154769168.1">
    <property type="nucleotide sequence ID" value="NZ_WLYK01000005.1"/>
</dbReference>